<evidence type="ECO:0000313" key="9">
    <source>
        <dbReference type="Proteomes" id="UP000186313"/>
    </source>
</evidence>
<organism evidence="8 9">
    <name type="scientific">Vibrio panuliri</name>
    <dbReference type="NCBI Taxonomy" id="1381081"/>
    <lineage>
        <taxon>Bacteria</taxon>
        <taxon>Pseudomonadati</taxon>
        <taxon>Pseudomonadota</taxon>
        <taxon>Gammaproteobacteria</taxon>
        <taxon>Vibrionales</taxon>
        <taxon>Vibrionaceae</taxon>
        <taxon>Vibrio</taxon>
    </lineage>
</organism>
<evidence type="ECO:0000259" key="7">
    <source>
        <dbReference type="Pfam" id="PF00482"/>
    </source>
</evidence>
<evidence type="ECO:0000256" key="5">
    <source>
        <dbReference type="ARBA" id="ARBA00023136"/>
    </source>
</evidence>
<keyword evidence="5 6" id="KW-0472">Membrane</keyword>
<name>A0A1Q9HCP7_9VIBR</name>
<evidence type="ECO:0000313" key="8">
    <source>
        <dbReference type="EMBL" id="OLQ87161.1"/>
    </source>
</evidence>
<dbReference type="Pfam" id="PF00482">
    <property type="entry name" value="T2SSF"/>
    <property type="match status" value="1"/>
</dbReference>
<dbReference type="STRING" id="1381081.BIY22_11375"/>
<dbReference type="RefSeq" id="WP_075710015.1">
    <property type="nucleotide sequence ID" value="NZ_MJMJ01000034.1"/>
</dbReference>
<evidence type="ECO:0000256" key="2">
    <source>
        <dbReference type="ARBA" id="ARBA00022475"/>
    </source>
</evidence>
<protein>
    <submittedName>
        <fullName evidence="8">Pilus assembly protein TadC</fullName>
    </submittedName>
</protein>
<dbReference type="AlphaFoldDB" id="A0A1Q9HCP7"/>
<evidence type="ECO:0000256" key="4">
    <source>
        <dbReference type="ARBA" id="ARBA00022989"/>
    </source>
</evidence>
<dbReference type="Gene3D" id="1.20.81.30">
    <property type="entry name" value="Type II secretion system (T2SS), domain F"/>
    <property type="match status" value="1"/>
</dbReference>
<evidence type="ECO:0000256" key="6">
    <source>
        <dbReference type="SAM" id="Phobius"/>
    </source>
</evidence>
<proteinExistence type="predicted"/>
<feature type="transmembrane region" description="Helical" evidence="6">
    <location>
        <begin position="108"/>
        <end position="129"/>
    </location>
</feature>
<feature type="domain" description="Type II secretion system protein GspF" evidence="7">
    <location>
        <begin position="173"/>
        <end position="300"/>
    </location>
</feature>
<dbReference type="InterPro" id="IPR042094">
    <property type="entry name" value="T2SS_GspF_sf"/>
</dbReference>
<keyword evidence="3 6" id="KW-0812">Transmembrane</keyword>
<dbReference type="PANTHER" id="PTHR35007:SF2">
    <property type="entry name" value="PILUS ASSEMBLE PROTEIN"/>
    <property type="match status" value="1"/>
</dbReference>
<feature type="transmembrane region" description="Helical" evidence="6">
    <location>
        <begin position="20"/>
        <end position="41"/>
    </location>
</feature>
<keyword evidence="2" id="KW-1003">Cell membrane</keyword>
<evidence type="ECO:0000256" key="3">
    <source>
        <dbReference type="ARBA" id="ARBA00022692"/>
    </source>
</evidence>
<evidence type="ECO:0000256" key="1">
    <source>
        <dbReference type="ARBA" id="ARBA00004651"/>
    </source>
</evidence>
<keyword evidence="4 6" id="KW-1133">Transmembrane helix</keyword>
<dbReference type="PANTHER" id="PTHR35007">
    <property type="entry name" value="INTEGRAL MEMBRANE PROTEIN-RELATED"/>
    <property type="match status" value="1"/>
</dbReference>
<dbReference type="Proteomes" id="UP000186313">
    <property type="component" value="Unassembled WGS sequence"/>
</dbReference>
<feature type="transmembrane region" description="Helical" evidence="6">
    <location>
        <begin position="285"/>
        <end position="306"/>
    </location>
</feature>
<accession>A0A1Q9HCP7</accession>
<dbReference type="GO" id="GO:0005886">
    <property type="term" value="C:plasma membrane"/>
    <property type="evidence" value="ECO:0007669"/>
    <property type="project" value="UniProtKB-SubCell"/>
</dbReference>
<dbReference type="EMBL" id="MJMJ01000034">
    <property type="protein sequence ID" value="OLQ87161.1"/>
    <property type="molecule type" value="Genomic_DNA"/>
</dbReference>
<gene>
    <name evidence="8" type="ORF">BIY22_11375</name>
</gene>
<comment type="subcellular location">
    <subcellularLocation>
        <location evidence="1">Cell membrane</location>
        <topology evidence="1">Multi-pass membrane protein</topology>
    </subcellularLocation>
</comment>
<dbReference type="InterPro" id="IPR018076">
    <property type="entry name" value="T2SS_GspF_dom"/>
</dbReference>
<sequence length="315" mass="35019">MDDLFDWINGLSLNQETVIMILVLVTTMLVVLTVGSIVIGINSPLRRRLMELSGDHKEGAANSSKMVDTLESFAAPIMSPKNEKERQTTRHHLMHAGFHQNNSLTLFYSLKFVTTIVGLLIAVLIYFSLPDSKYVYVYICLSVGGGLFIPDYLLSRMVKKRQALIRAGVPDMLDLLVVCTESGLGFNAALRRVADELVISHPELADELDTVCVKIQAGKTMPEALRELVVRTGIDEISGLVSMLSHASRIGGSLVQSLREYTEDYRDKRYQAAEEKAAKIPVKMMFPMVMFIWPCFFIVAIGPALISLMDAFANN</sequence>
<reference evidence="8 9" key="1">
    <citation type="submission" date="2016-09" db="EMBL/GenBank/DDBJ databases">
        <title>Genomic Taxonomy of the Vibrionaceae.</title>
        <authorList>
            <person name="Gonzalez-Castillo A."/>
            <person name="Gomez-Gil B."/>
            <person name="Enciso-Ibarra K."/>
        </authorList>
    </citation>
    <scope>NUCLEOTIDE SEQUENCE [LARGE SCALE GENOMIC DNA]</scope>
    <source>
        <strain evidence="8 9">CAIM 703</strain>
    </source>
</reference>
<comment type="caution">
    <text evidence="8">The sequence shown here is derived from an EMBL/GenBank/DDBJ whole genome shotgun (WGS) entry which is preliminary data.</text>
</comment>
<dbReference type="OrthoDB" id="9810662at2"/>
<feature type="transmembrane region" description="Helical" evidence="6">
    <location>
        <begin position="135"/>
        <end position="154"/>
    </location>
</feature>